<dbReference type="Proteomes" id="UP000078284">
    <property type="component" value="Chromosome 3"/>
</dbReference>
<dbReference type="AlphaFoldDB" id="A0A178V947"/>
<name>A0A178V947_ARATH</name>
<comment type="caution">
    <text evidence="2">The sequence shown here is derived from an EMBL/GenBank/DDBJ whole genome shotgun (WGS) entry which is preliminary data.</text>
</comment>
<evidence type="ECO:0000313" key="2">
    <source>
        <dbReference type="EMBL" id="OAP02426.1"/>
    </source>
</evidence>
<dbReference type="SUPFAM" id="SSF81383">
    <property type="entry name" value="F-box domain"/>
    <property type="match status" value="1"/>
</dbReference>
<dbReference type="Pfam" id="PF08268">
    <property type="entry name" value="FBA_3"/>
    <property type="match status" value="2"/>
</dbReference>
<dbReference type="PANTHER" id="PTHR31111">
    <property type="entry name" value="BNAA05G37150D PROTEIN-RELATED"/>
    <property type="match status" value="1"/>
</dbReference>
<dbReference type="Gene3D" id="1.20.1280.50">
    <property type="match status" value="1"/>
</dbReference>
<dbReference type="InterPro" id="IPR036047">
    <property type="entry name" value="F-box-like_dom_sf"/>
</dbReference>
<accession>A0A178V947</accession>
<dbReference type="InterPro" id="IPR001810">
    <property type="entry name" value="F-box_dom"/>
</dbReference>
<organism evidence="2 3">
    <name type="scientific">Arabidopsis thaliana</name>
    <name type="common">Mouse-ear cress</name>
    <dbReference type="NCBI Taxonomy" id="3702"/>
    <lineage>
        <taxon>Eukaryota</taxon>
        <taxon>Viridiplantae</taxon>
        <taxon>Streptophyta</taxon>
        <taxon>Embryophyta</taxon>
        <taxon>Tracheophyta</taxon>
        <taxon>Spermatophyta</taxon>
        <taxon>Magnoliopsida</taxon>
        <taxon>eudicotyledons</taxon>
        <taxon>Gunneridae</taxon>
        <taxon>Pentapetalae</taxon>
        <taxon>rosids</taxon>
        <taxon>malvids</taxon>
        <taxon>Brassicales</taxon>
        <taxon>Brassicaceae</taxon>
        <taxon>Camelineae</taxon>
        <taxon>Arabidopsis</taxon>
    </lineage>
</organism>
<dbReference type="CDD" id="cd22157">
    <property type="entry name" value="F-box_AtFBW1-like"/>
    <property type="match status" value="1"/>
</dbReference>
<protein>
    <recommendedName>
        <fullName evidence="1">F-box domain-containing protein</fullName>
    </recommendedName>
</protein>
<dbReference type="Pfam" id="PF00646">
    <property type="entry name" value="F-box"/>
    <property type="match status" value="1"/>
</dbReference>
<reference evidence="3" key="1">
    <citation type="journal article" date="2016" name="Proc. Natl. Acad. Sci. U.S.A.">
        <title>Chromosome-level assembly of Arabidopsis thaliana Ler reveals the extent of translocation and inversion polymorphisms.</title>
        <authorList>
            <person name="Zapata L."/>
            <person name="Ding J."/>
            <person name="Willing E.M."/>
            <person name="Hartwig B."/>
            <person name="Bezdan D."/>
            <person name="Jiao W.B."/>
            <person name="Patel V."/>
            <person name="Velikkakam James G."/>
            <person name="Koornneef M."/>
            <person name="Ossowski S."/>
            <person name="Schneeberger K."/>
        </authorList>
    </citation>
    <scope>NUCLEOTIDE SEQUENCE [LARGE SCALE GENOMIC DNA]</scope>
    <source>
        <strain evidence="3">cv. Landsberg erecta</strain>
    </source>
</reference>
<dbReference type="EMBL" id="LUHQ01000003">
    <property type="protein sequence ID" value="OAP02426.1"/>
    <property type="molecule type" value="Genomic_DNA"/>
</dbReference>
<dbReference type="InterPro" id="IPR017451">
    <property type="entry name" value="F-box-assoc_interact_dom"/>
</dbReference>
<gene>
    <name evidence="2" type="ordered locus">AXX17_At3g43590</name>
</gene>
<evidence type="ECO:0000313" key="3">
    <source>
        <dbReference type="Proteomes" id="UP000078284"/>
    </source>
</evidence>
<sequence>MDDLIMNAGAGGSAASPMAVFSSALSSGSATQAAPVAEEKNKNSKGFISFSCAMSAMMKKRKRQVSKEDVALTISSSVGEYGENSGTLPIDLMVEILSRVPAKSAARFRCVSNDWNSLLRSPYLTNLFLKRSSARPRLLITFQAEGKWSFFSSPEYLISEQNSNLVVVDNHMDVPKDYSFGVCVPVCGLMCTSNEWVLSRKRDARMMICNPSTGQFKSLPKVRSCRGNVITYIGYNPIEKQYKVLCMTIREKPFKFKAEEHQVLTLGTGKLKWRMLECSVDHYPYYHSSICINGVLFYLAMKSESKEYMTVSFHMKDENFMFIPNQDLLSTLINYKGRLGGIRHKSFGFMDGGDVGFELWILDVINQKWIRSIHVLPPMWKDVVAETRVYFVGIIGSCEVVFSPFVKSDPFYIFHLDMKSNSITRVEIKGTGPLEGQAVYTFVNHIENVNLIIQARKHQVLTLENGGNYYGEFVDCSIPHTPKCVGICINGHLYYKAMENEYQLMIVRFDIRSEKFKFTTINNYEAVQIQFLLRTLIDYKVKLGALITDLDGMFSRATTCIEFWVLDDVEEHKWWRHYIPPLWESLVENYWLVIVRMTRNGEIVLTSLELYDPFYTFCYNMKRKTITRIKIQGMEAFKGRNIFTFTDHIEDVRLMEAIMATKAG</sequence>
<dbReference type="InterPro" id="IPR013187">
    <property type="entry name" value="F-box-assoc_dom_typ3"/>
</dbReference>
<dbReference type="SMART" id="SM00256">
    <property type="entry name" value="FBOX"/>
    <property type="match status" value="1"/>
</dbReference>
<proteinExistence type="predicted"/>
<dbReference type="PANTHER" id="PTHR31111:SF132">
    <property type="entry name" value="F-BOX ASSOCIATED UBIQUITINATION EFFECTOR FAMILY PROTEIN-RELATED"/>
    <property type="match status" value="1"/>
</dbReference>
<dbReference type="NCBIfam" id="TIGR01640">
    <property type="entry name" value="F_box_assoc_1"/>
    <property type="match status" value="2"/>
</dbReference>
<evidence type="ECO:0000259" key="1">
    <source>
        <dbReference type="SMART" id="SM00256"/>
    </source>
</evidence>
<feature type="domain" description="F-box" evidence="1">
    <location>
        <begin position="88"/>
        <end position="128"/>
    </location>
</feature>
<dbReference type="ExpressionAtlas" id="A0A178V947">
    <property type="expression patterns" value="baseline and differential"/>
</dbReference>